<feature type="transmembrane region" description="Helical" evidence="1">
    <location>
        <begin position="46"/>
        <end position="67"/>
    </location>
</feature>
<dbReference type="EMBL" id="SJSK01000002">
    <property type="protein sequence ID" value="TCC91929.1"/>
    <property type="molecule type" value="Genomic_DNA"/>
</dbReference>
<dbReference type="RefSeq" id="WP_131552869.1">
    <property type="nucleotide sequence ID" value="NZ_SJSK01000002.1"/>
</dbReference>
<evidence type="ECO:0000256" key="1">
    <source>
        <dbReference type="SAM" id="Phobius"/>
    </source>
</evidence>
<accession>A0A4R0MXB8</accession>
<reference evidence="2 3" key="1">
    <citation type="submission" date="2019-02" db="EMBL/GenBank/DDBJ databases">
        <title>Pedobacter sp. RP-1-13 sp. nov., isolated from Arctic soil.</title>
        <authorList>
            <person name="Dahal R.H."/>
        </authorList>
    </citation>
    <scope>NUCLEOTIDE SEQUENCE [LARGE SCALE GENOMIC DNA]</scope>
    <source>
        <strain evidence="2 3">RP-1-13</strain>
    </source>
</reference>
<proteinExistence type="predicted"/>
<keyword evidence="1" id="KW-1133">Transmembrane helix</keyword>
<gene>
    <name evidence="2" type="ORF">EZ428_09275</name>
</gene>
<keyword evidence="3" id="KW-1185">Reference proteome</keyword>
<evidence type="ECO:0000313" key="3">
    <source>
        <dbReference type="Proteomes" id="UP000292884"/>
    </source>
</evidence>
<protein>
    <recommendedName>
        <fullName evidence="4">DUF3989 domain-containing protein</fullName>
    </recommendedName>
</protein>
<evidence type="ECO:0008006" key="4">
    <source>
        <dbReference type="Google" id="ProtNLM"/>
    </source>
</evidence>
<dbReference type="AlphaFoldDB" id="A0A4R0MXB8"/>
<organism evidence="2 3">
    <name type="scientific">Pedobacter frigiditerrae</name>
    <dbReference type="NCBI Taxonomy" id="2530452"/>
    <lineage>
        <taxon>Bacteria</taxon>
        <taxon>Pseudomonadati</taxon>
        <taxon>Bacteroidota</taxon>
        <taxon>Sphingobacteriia</taxon>
        <taxon>Sphingobacteriales</taxon>
        <taxon>Sphingobacteriaceae</taxon>
        <taxon>Pedobacter</taxon>
    </lineage>
</organism>
<keyword evidence="1" id="KW-0812">Transmembrane</keyword>
<dbReference type="Proteomes" id="UP000292884">
    <property type="component" value="Unassembled WGS sequence"/>
</dbReference>
<dbReference type="OrthoDB" id="772283at2"/>
<sequence length="72" mass="8045">MKLFKRKQATVSSDAAAEKIAGNITRRQRQLADYLNHKISGVPKKFLASALFGFCVAFGAYCIYLLYNSILN</sequence>
<comment type="caution">
    <text evidence="2">The sequence shown here is derived from an EMBL/GenBank/DDBJ whole genome shotgun (WGS) entry which is preliminary data.</text>
</comment>
<evidence type="ECO:0000313" key="2">
    <source>
        <dbReference type="EMBL" id="TCC91929.1"/>
    </source>
</evidence>
<name>A0A4R0MXB8_9SPHI</name>
<keyword evidence="1" id="KW-0472">Membrane</keyword>